<dbReference type="EMBL" id="CP029210">
    <property type="protein sequence ID" value="AWI52493.1"/>
    <property type="molecule type" value="Genomic_DNA"/>
</dbReference>
<keyword evidence="3 6" id="KW-0812">Transmembrane</keyword>
<name>A0A2U8FND3_9BURK</name>
<feature type="transmembrane region" description="Helical" evidence="6">
    <location>
        <begin position="46"/>
        <end position="66"/>
    </location>
</feature>
<organism evidence="7 8">
    <name type="scientific">Aquabacterium olei</name>
    <dbReference type="NCBI Taxonomy" id="1296669"/>
    <lineage>
        <taxon>Bacteria</taxon>
        <taxon>Pseudomonadati</taxon>
        <taxon>Pseudomonadota</taxon>
        <taxon>Betaproteobacteria</taxon>
        <taxon>Burkholderiales</taxon>
        <taxon>Aquabacterium</taxon>
    </lineage>
</organism>
<feature type="transmembrane region" description="Helical" evidence="6">
    <location>
        <begin position="183"/>
        <end position="200"/>
    </location>
</feature>
<dbReference type="AlphaFoldDB" id="A0A2U8FND3"/>
<dbReference type="CDD" id="cd10433">
    <property type="entry name" value="YccA_like"/>
    <property type="match status" value="1"/>
</dbReference>
<dbReference type="KEGG" id="aon:DEH84_02925"/>
<keyword evidence="2" id="KW-1003">Cell membrane</keyword>
<dbReference type="GO" id="GO:0005886">
    <property type="term" value="C:plasma membrane"/>
    <property type="evidence" value="ECO:0007669"/>
    <property type="project" value="UniProtKB-SubCell"/>
</dbReference>
<dbReference type="Proteomes" id="UP000244892">
    <property type="component" value="Chromosome"/>
</dbReference>
<feature type="transmembrane region" description="Helical" evidence="6">
    <location>
        <begin position="72"/>
        <end position="88"/>
    </location>
</feature>
<sequence length="242" mass="25368">MSDDLRRTPRAIPLNQQAAWRGVEDARYADGNAIGASARKVLRNTYALLGMTLLFSAAVAGTAMTLNLPHPGLLLSLIGMFGLMFLVHKTANSGWGLLSVFAFTGFMGYGLGPVLGKVLAMPHGSAVVTNALAATAVAFIGLSAVALSTKRDFSAMGKMLFVGMLVAFALSLGAIFFQIPALALAVSGLVVMLSCGLILMETSRIVHGGETNYILATIGLYVTIYNLFSSLLMLFGLGGNDE</sequence>
<evidence type="ECO:0000313" key="8">
    <source>
        <dbReference type="Proteomes" id="UP000244892"/>
    </source>
</evidence>
<feature type="transmembrane region" description="Helical" evidence="6">
    <location>
        <begin position="95"/>
        <end position="115"/>
    </location>
</feature>
<dbReference type="PANTHER" id="PTHR23291">
    <property type="entry name" value="BAX INHIBITOR-RELATED"/>
    <property type="match status" value="1"/>
</dbReference>
<evidence type="ECO:0000256" key="5">
    <source>
        <dbReference type="ARBA" id="ARBA00023136"/>
    </source>
</evidence>
<feature type="transmembrane region" description="Helical" evidence="6">
    <location>
        <begin position="159"/>
        <end position="177"/>
    </location>
</feature>
<comment type="subcellular location">
    <subcellularLocation>
        <location evidence="1">Cell membrane</location>
        <topology evidence="1">Multi-pass membrane protein</topology>
    </subcellularLocation>
</comment>
<reference evidence="7 8" key="1">
    <citation type="submission" date="2018-05" db="EMBL/GenBank/DDBJ databases">
        <title>complete genome sequence of Aquabacterium olei NBRC 110486.</title>
        <authorList>
            <person name="Tang B."/>
            <person name="Chang J."/>
            <person name="Zhang L."/>
            <person name="Yang H."/>
        </authorList>
    </citation>
    <scope>NUCLEOTIDE SEQUENCE [LARGE SCALE GENOMIC DNA]</scope>
    <source>
        <strain evidence="7 8">NBRC 110486</strain>
    </source>
</reference>
<evidence type="ECO:0000313" key="7">
    <source>
        <dbReference type="EMBL" id="AWI52493.1"/>
    </source>
</evidence>
<accession>A0A2U8FND3</accession>
<dbReference type="RefSeq" id="WP_109034624.1">
    <property type="nucleotide sequence ID" value="NZ_CP029210.1"/>
</dbReference>
<keyword evidence="8" id="KW-1185">Reference proteome</keyword>
<keyword evidence="5 6" id="KW-0472">Membrane</keyword>
<keyword evidence="4 6" id="KW-1133">Transmembrane helix</keyword>
<dbReference type="OrthoDB" id="9813298at2"/>
<feature type="transmembrane region" description="Helical" evidence="6">
    <location>
        <begin position="127"/>
        <end position="147"/>
    </location>
</feature>
<evidence type="ECO:0000256" key="4">
    <source>
        <dbReference type="ARBA" id="ARBA00022989"/>
    </source>
</evidence>
<proteinExistence type="inferred from homology"/>
<feature type="transmembrane region" description="Helical" evidence="6">
    <location>
        <begin position="212"/>
        <end position="237"/>
    </location>
</feature>
<comment type="similarity">
    <text evidence="6">Belongs to the BI1 family.</text>
</comment>
<dbReference type="PANTHER" id="PTHR23291:SF115">
    <property type="entry name" value="MODULATOR OF FTSH PROTEASE YCCA"/>
    <property type="match status" value="1"/>
</dbReference>
<evidence type="ECO:0000256" key="6">
    <source>
        <dbReference type="RuleBase" id="RU004379"/>
    </source>
</evidence>
<evidence type="ECO:0000256" key="3">
    <source>
        <dbReference type="ARBA" id="ARBA00022692"/>
    </source>
</evidence>
<gene>
    <name evidence="7" type="ORF">DEH84_02925</name>
</gene>
<dbReference type="InterPro" id="IPR006214">
    <property type="entry name" value="Bax_inhibitor_1-related"/>
</dbReference>
<evidence type="ECO:0000256" key="2">
    <source>
        <dbReference type="ARBA" id="ARBA00022475"/>
    </source>
</evidence>
<dbReference type="Pfam" id="PF01027">
    <property type="entry name" value="Bax1-I"/>
    <property type="match status" value="1"/>
</dbReference>
<protein>
    <submittedName>
        <fullName evidence="7">BAX inhibitor protein</fullName>
    </submittedName>
</protein>
<evidence type="ECO:0000256" key="1">
    <source>
        <dbReference type="ARBA" id="ARBA00004651"/>
    </source>
</evidence>